<keyword evidence="3" id="KW-0449">Lipoprotein</keyword>
<keyword evidence="2" id="KW-0732">Signal</keyword>
<feature type="repeat" description="TPR" evidence="1">
    <location>
        <begin position="466"/>
        <end position="499"/>
    </location>
</feature>
<dbReference type="PROSITE" id="PS50005">
    <property type="entry name" value="TPR"/>
    <property type="match status" value="2"/>
</dbReference>
<keyword evidence="4" id="KW-1185">Reference proteome</keyword>
<dbReference type="EMBL" id="FWFX01000003">
    <property type="protein sequence ID" value="SLN28758.1"/>
    <property type="molecule type" value="Genomic_DNA"/>
</dbReference>
<dbReference type="AlphaFoldDB" id="A0A1X6YRY6"/>
<dbReference type="PANTHER" id="PTHR12558:SF13">
    <property type="entry name" value="CELL DIVISION CYCLE PROTEIN 27 HOMOLOG"/>
    <property type="match status" value="1"/>
</dbReference>
<dbReference type="Pfam" id="PF00515">
    <property type="entry name" value="TPR_1"/>
    <property type="match status" value="1"/>
</dbReference>
<name>A0A1X6YRY6_9RHOB</name>
<proteinExistence type="predicted"/>
<dbReference type="InterPro" id="IPR011990">
    <property type="entry name" value="TPR-like_helical_dom_sf"/>
</dbReference>
<dbReference type="RefSeq" id="WP_085804762.1">
    <property type="nucleotide sequence ID" value="NZ_FWFX01000003.1"/>
</dbReference>
<sequence length="572" mass="63092">MRLKLLLTLALITGLHGLAQPAAAEEAVGAYLAATQARYNSDYDAEAKYFSEVLVRDPNNPAVLESASAAYLRLGQLDKALPMAQKIEEAELRSQVANIVLTAADASTEDFDALIKRAEDERGIGDLADGLMVAWSHLGKGDMDAALATFDEVSKQRGVKNFVLYHKALALASVGDFESADAIFSGAEQGPVQNTRRGMIAWSQILSQLDRNQDALDQLGNAFGNNRDPEISALKDQLAAGESIPFSLIQSPKDGLAEVFYSIGQALAVDSGENYTLFYSRAAQALKPDHIDAIILSAELLEALQQYDLATAAYKSVPTDHPAFFMAELGRADALRRSEKTDAAIEVLSRLSESHADLPLVHVSTGDLHRQLEQFAEAVPAYDLAVEIYSELENEQWFVYYVRGISHERLGNWENAEADFRKALEINPDQPDVLNYLGYTMVEKRVNFDEALNMIERAVDARPDSGYIVDSLGWVLYRLGRYDESIGHMERAAELEPVDPILNDHLGDVLWAVGRKTEAIFQWKRALSFYDEDNPSPDIDPDRVRRKLEVGLDEVLAEEGAEPLATSANDNN</sequence>
<dbReference type="Proteomes" id="UP000193061">
    <property type="component" value="Unassembled WGS sequence"/>
</dbReference>
<reference evidence="3 4" key="1">
    <citation type="submission" date="2017-03" db="EMBL/GenBank/DDBJ databases">
        <authorList>
            <person name="Afonso C.L."/>
            <person name="Miller P.J."/>
            <person name="Scott M.A."/>
            <person name="Spackman E."/>
            <person name="Goraichik I."/>
            <person name="Dimitrov K.M."/>
            <person name="Suarez D.L."/>
            <person name="Swayne D.E."/>
        </authorList>
    </citation>
    <scope>NUCLEOTIDE SEQUENCE [LARGE SCALE GENOMIC DNA]</scope>
    <source>
        <strain evidence="3 4">CECT 7450</strain>
    </source>
</reference>
<protein>
    <submittedName>
        <fullName evidence="3">Lipoprotein NlpI</fullName>
    </submittedName>
</protein>
<organism evidence="3 4">
    <name type="scientific">Roseovarius albus</name>
    <dbReference type="NCBI Taxonomy" id="1247867"/>
    <lineage>
        <taxon>Bacteria</taxon>
        <taxon>Pseudomonadati</taxon>
        <taxon>Pseudomonadota</taxon>
        <taxon>Alphaproteobacteria</taxon>
        <taxon>Rhodobacterales</taxon>
        <taxon>Roseobacteraceae</taxon>
        <taxon>Roseovarius</taxon>
    </lineage>
</organism>
<dbReference type="InterPro" id="IPR019734">
    <property type="entry name" value="TPR_rpt"/>
</dbReference>
<feature type="chain" id="PRO_5013230983" evidence="2">
    <location>
        <begin position="25"/>
        <end position="572"/>
    </location>
</feature>
<accession>A0A1X6YRY6</accession>
<feature type="signal peptide" evidence="2">
    <location>
        <begin position="1"/>
        <end position="24"/>
    </location>
</feature>
<evidence type="ECO:0000256" key="1">
    <source>
        <dbReference type="PROSITE-ProRule" id="PRU00339"/>
    </source>
</evidence>
<feature type="repeat" description="TPR" evidence="1">
    <location>
        <begin position="397"/>
        <end position="430"/>
    </location>
</feature>
<dbReference type="Pfam" id="PF13432">
    <property type="entry name" value="TPR_16"/>
    <property type="match status" value="2"/>
</dbReference>
<dbReference type="PANTHER" id="PTHR12558">
    <property type="entry name" value="CELL DIVISION CYCLE 16,23,27"/>
    <property type="match status" value="1"/>
</dbReference>
<dbReference type="SUPFAM" id="SSF48452">
    <property type="entry name" value="TPR-like"/>
    <property type="match status" value="3"/>
</dbReference>
<keyword evidence="1" id="KW-0802">TPR repeat</keyword>
<evidence type="ECO:0000313" key="3">
    <source>
        <dbReference type="EMBL" id="SLN28758.1"/>
    </source>
</evidence>
<dbReference type="Gene3D" id="1.25.40.10">
    <property type="entry name" value="Tetratricopeptide repeat domain"/>
    <property type="match status" value="3"/>
</dbReference>
<evidence type="ECO:0000256" key="2">
    <source>
        <dbReference type="SAM" id="SignalP"/>
    </source>
</evidence>
<gene>
    <name evidence="3" type="primary">nlpI</name>
    <name evidence="3" type="ORF">ROA7450_01202</name>
</gene>
<evidence type="ECO:0000313" key="4">
    <source>
        <dbReference type="Proteomes" id="UP000193061"/>
    </source>
</evidence>
<dbReference type="SMART" id="SM00028">
    <property type="entry name" value="TPR"/>
    <property type="match status" value="6"/>
</dbReference>